<dbReference type="EMBL" id="SOML01000008">
    <property type="protein sequence ID" value="TFD95375.1"/>
    <property type="molecule type" value="Genomic_DNA"/>
</dbReference>
<reference evidence="2 3" key="1">
    <citation type="submission" date="2019-03" db="EMBL/GenBank/DDBJ databases">
        <title>San Antonio Military Medical Center submission to MRSN (WRAIR), pending publication.</title>
        <authorList>
            <person name="Blyth D.M."/>
            <person name="Mccarthy S.L."/>
            <person name="Schall S.E."/>
            <person name="Stam J.A."/>
            <person name="Ong A.C."/>
            <person name="Mcgann P.T."/>
        </authorList>
    </citation>
    <scope>NUCLEOTIDE SEQUENCE [LARGE SCALE GENOMIC DNA]</scope>
    <source>
        <strain evidence="2 3">MRSN571793</strain>
    </source>
</reference>
<accession>A0A4Y8KZH6</accession>
<keyword evidence="1" id="KW-0732">Signal</keyword>
<dbReference type="RefSeq" id="WP_134436780.1">
    <property type="nucleotide sequence ID" value="NZ_SOML01000008.1"/>
</dbReference>
<feature type="signal peptide" evidence="1">
    <location>
        <begin position="1"/>
        <end position="19"/>
    </location>
</feature>
<name>A0A4Y8KZH6_9BACT</name>
<dbReference type="InterPro" id="IPR015943">
    <property type="entry name" value="WD40/YVTN_repeat-like_dom_sf"/>
</dbReference>
<dbReference type="SUPFAM" id="SSF63829">
    <property type="entry name" value="Calcium-dependent phosphotriesterase"/>
    <property type="match status" value="1"/>
</dbReference>
<dbReference type="OrthoDB" id="9765926at2"/>
<keyword evidence="3" id="KW-1185">Reference proteome</keyword>
<organism evidence="2 3">
    <name type="scientific">Dysgonomonas capnocytophagoides</name>
    <dbReference type="NCBI Taxonomy" id="45254"/>
    <lineage>
        <taxon>Bacteria</taxon>
        <taxon>Pseudomonadati</taxon>
        <taxon>Bacteroidota</taxon>
        <taxon>Bacteroidia</taxon>
        <taxon>Bacteroidales</taxon>
        <taxon>Dysgonomonadaceae</taxon>
        <taxon>Dysgonomonas</taxon>
    </lineage>
</organism>
<evidence type="ECO:0000313" key="3">
    <source>
        <dbReference type="Proteomes" id="UP000297861"/>
    </source>
</evidence>
<proteinExistence type="predicted"/>
<dbReference type="Gene3D" id="2.130.10.10">
    <property type="entry name" value="YVTN repeat-like/Quinoprotein amine dehydrogenase"/>
    <property type="match status" value="1"/>
</dbReference>
<evidence type="ECO:0000256" key="1">
    <source>
        <dbReference type="SAM" id="SignalP"/>
    </source>
</evidence>
<dbReference type="AlphaFoldDB" id="A0A4Y8KZH6"/>
<sequence length="408" mass="44692">MRKNIFIILICFAYLSAYAQKETSNWTFGANCGLTWNTTRSLACTGLAGTPNATLSGLPNNITSSLNNLEGCATLSNSDGVLTFYTDGMRLYYKGVAIATDLLGHISSAQSGVFCPYPGSPEKCFVIAVGAMRANNLSYTVAYEDQYGGWIESGKKNILFQGAKGLTGESIAVVHHQNGQDYWVIAVGQGGYEISPSYFNAWLVTKNGVSTTPVSTSFNLAYRDQLGNSGYLKISPNGRRFILATYPDNRFWYGDFNSATGAFSNIKSIADFNGTDLARPYGVEFSSDQSVVYFTDENGLYAFKADELFASNDISTVTKKKYSFTSTFGNSGAIQLGPDKRIYWSKTGTKYMYIIDNANDYNNIKIYQTPNNFLLGNCIVGLPSFSASWFSTPRGVMPVNPTLRTKSY</sequence>
<gene>
    <name evidence="2" type="ORF">E2605_13230</name>
</gene>
<protein>
    <submittedName>
        <fullName evidence="2">Uncharacterized protein</fullName>
    </submittedName>
</protein>
<dbReference type="STRING" id="1121485.GCA_000426485_01470"/>
<comment type="caution">
    <text evidence="2">The sequence shown here is derived from an EMBL/GenBank/DDBJ whole genome shotgun (WGS) entry which is preliminary data.</text>
</comment>
<feature type="chain" id="PRO_5021296689" evidence="1">
    <location>
        <begin position="20"/>
        <end position="408"/>
    </location>
</feature>
<dbReference type="Proteomes" id="UP000297861">
    <property type="component" value="Unassembled WGS sequence"/>
</dbReference>
<evidence type="ECO:0000313" key="2">
    <source>
        <dbReference type="EMBL" id="TFD95375.1"/>
    </source>
</evidence>